<feature type="transmembrane region" description="Helical" evidence="1">
    <location>
        <begin position="61"/>
        <end position="80"/>
    </location>
</feature>
<evidence type="ECO:0000256" key="1">
    <source>
        <dbReference type="SAM" id="Phobius"/>
    </source>
</evidence>
<evidence type="ECO:0000313" key="2">
    <source>
        <dbReference type="EMBL" id="QJE97374.1"/>
    </source>
</evidence>
<keyword evidence="1" id="KW-1133">Transmembrane helix</keyword>
<dbReference type="KEGG" id="luo:HHL09_16800"/>
<organism evidence="2 3">
    <name type="scientific">Luteolibacter luteus</name>
    <dbReference type="NCBI Taxonomy" id="2728835"/>
    <lineage>
        <taxon>Bacteria</taxon>
        <taxon>Pseudomonadati</taxon>
        <taxon>Verrucomicrobiota</taxon>
        <taxon>Verrucomicrobiia</taxon>
        <taxon>Verrucomicrobiales</taxon>
        <taxon>Verrucomicrobiaceae</taxon>
        <taxon>Luteolibacter</taxon>
    </lineage>
</organism>
<dbReference type="RefSeq" id="WP_169455774.1">
    <property type="nucleotide sequence ID" value="NZ_CP051774.1"/>
</dbReference>
<keyword evidence="1" id="KW-0812">Transmembrane</keyword>
<protein>
    <submittedName>
        <fullName evidence="2">Uncharacterized protein</fullName>
    </submittedName>
</protein>
<keyword evidence="1" id="KW-0472">Membrane</keyword>
<proteinExistence type="predicted"/>
<accession>A0A858RLJ7</accession>
<feature type="transmembrane region" description="Helical" evidence="1">
    <location>
        <begin position="30"/>
        <end position="49"/>
    </location>
</feature>
<dbReference type="EMBL" id="CP051774">
    <property type="protein sequence ID" value="QJE97374.1"/>
    <property type="molecule type" value="Genomic_DNA"/>
</dbReference>
<name>A0A858RLJ7_9BACT</name>
<evidence type="ECO:0000313" key="3">
    <source>
        <dbReference type="Proteomes" id="UP000501812"/>
    </source>
</evidence>
<sequence>MSDKQQVPQWEANKVVAKGVLHDRTLRRRAMGRCLILLLAMFAIGLWGIDGWLKGNIWRFFLWWTGCGFLAIFTVCFALYDAMRVIREEREKLE</sequence>
<dbReference type="AlphaFoldDB" id="A0A858RLJ7"/>
<keyword evidence="3" id="KW-1185">Reference proteome</keyword>
<dbReference type="Proteomes" id="UP000501812">
    <property type="component" value="Chromosome"/>
</dbReference>
<gene>
    <name evidence="2" type="ORF">HHL09_16800</name>
</gene>
<reference evidence="2 3" key="1">
    <citation type="submission" date="2020-04" db="EMBL/GenBank/DDBJ databases">
        <title>Luteolibacter sp. G-1-1-1 isolated from soil.</title>
        <authorList>
            <person name="Dahal R.H."/>
        </authorList>
    </citation>
    <scope>NUCLEOTIDE SEQUENCE [LARGE SCALE GENOMIC DNA]</scope>
    <source>
        <strain evidence="2 3">G-1-1-1</strain>
    </source>
</reference>